<name>A0A0G0K8Z7_9BACT</name>
<protein>
    <recommendedName>
        <fullName evidence="1">FIST C-domain domain-containing protein</fullName>
    </recommendedName>
</protein>
<dbReference type="Proteomes" id="UP000034471">
    <property type="component" value="Unassembled WGS sequence"/>
</dbReference>
<dbReference type="PANTHER" id="PTHR40252:SF2">
    <property type="entry name" value="BLR0328 PROTEIN"/>
    <property type="match status" value="1"/>
</dbReference>
<dbReference type="EMBL" id="LBTJ01000045">
    <property type="protein sequence ID" value="KKQ37081.1"/>
    <property type="molecule type" value="Genomic_DNA"/>
</dbReference>
<dbReference type="PATRIC" id="fig|1618481.3.peg.790"/>
<dbReference type="AlphaFoldDB" id="A0A0G0K8Z7"/>
<organism evidence="2 3">
    <name type="scientific">Candidatus Roizmanbacteria bacterium GW2011_GWA2_37_7</name>
    <dbReference type="NCBI Taxonomy" id="1618481"/>
    <lineage>
        <taxon>Bacteria</taxon>
        <taxon>Candidatus Roizmaniibacteriota</taxon>
    </lineage>
</organism>
<dbReference type="STRING" id="1618481.US54_C0045G0002"/>
<dbReference type="Pfam" id="PF10442">
    <property type="entry name" value="FIST_C"/>
    <property type="match status" value="1"/>
</dbReference>
<feature type="domain" description="FIST C-domain" evidence="1">
    <location>
        <begin position="2"/>
        <end position="135"/>
    </location>
</feature>
<evidence type="ECO:0000313" key="2">
    <source>
        <dbReference type="EMBL" id="KKQ37081.1"/>
    </source>
</evidence>
<accession>A0A0G0K8Z7</accession>
<dbReference type="InterPro" id="IPR019494">
    <property type="entry name" value="FIST_C"/>
</dbReference>
<sequence>MGEKASGLPGTGLLFPLSLGLESETGEKTEVVRTLLAVSEKNQSMTFAGDMPEGIHAKLMKANFERLVGGASGAAGLTKGSLKIDKPELAILISCIGRKLVLKERIEEETEAVRSVLGDQAVMTGFYSYGEICPTAPTEKQCHLHNQTMTITTFKEE</sequence>
<reference evidence="2 3" key="1">
    <citation type="journal article" date="2015" name="Nature">
        <title>rRNA introns, odd ribosomes, and small enigmatic genomes across a large radiation of phyla.</title>
        <authorList>
            <person name="Brown C.T."/>
            <person name="Hug L.A."/>
            <person name="Thomas B.C."/>
            <person name="Sharon I."/>
            <person name="Castelle C.J."/>
            <person name="Singh A."/>
            <person name="Wilkins M.J."/>
            <person name="Williams K.H."/>
            <person name="Banfield J.F."/>
        </authorList>
    </citation>
    <scope>NUCLEOTIDE SEQUENCE [LARGE SCALE GENOMIC DNA]</scope>
</reference>
<comment type="caution">
    <text evidence="2">The sequence shown here is derived from an EMBL/GenBank/DDBJ whole genome shotgun (WGS) entry which is preliminary data.</text>
</comment>
<dbReference type="PANTHER" id="PTHR40252">
    <property type="entry name" value="BLR0328 PROTEIN"/>
    <property type="match status" value="1"/>
</dbReference>
<gene>
    <name evidence="2" type="ORF">US54_C0045G0002</name>
</gene>
<dbReference type="SMART" id="SM01204">
    <property type="entry name" value="FIST_C"/>
    <property type="match status" value="1"/>
</dbReference>
<evidence type="ECO:0000313" key="3">
    <source>
        <dbReference type="Proteomes" id="UP000034471"/>
    </source>
</evidence>
<proteinExistence type="predicted"/>
<evidence type="ECO:0000259" key="1">
    <source>
        <dbReference type="SMART" id="SM01204"/>
    </source>
</evidence>